<sequence>QCPTLAEPCENECFIGGGLDQSRCDAGKLCCSVTSTCALCTLPEGPPPQVTCEHNGVTYNVNDTFSKGDECNNTCRCDADGLVQCGNDTCQQTCEHGGQVYDDGANIPAGDDCNTCSCSDGQVSCTEKACMEEQCDMQSLRDCFVKMAESRESVHNCVEKQLRLCPAQFGALMTKFVGHHVQMFASDNRQAKITIQCLEESINTCSQCESSALSSISTMIETTMKMVCHPDTCNLGVAEQCVGEAFYHLHAPMYREGGSMMVCRKPVMEDNLSTDSGKHLLVKQYLTFVKDMKMQWEEKDPE</sequence>
<reference evidence="1" key="1">
    <citation type="submission" date="2022-11" db="EMBL/GenBank/DDBJ databases">
        <title>Centuries of genome instability and evolution in soft-shell clam transmissible cancer (bioRxiv).</title>
        <authorList>
            <person name="Hart S.F.M."/>
            <person name="Yonemitsu M.A."/>
            <person name="Giersch R.M."/>
            <person name="Beal B.F."/>
            <person name="Arriagada G."/>
            <person name="Davis B.W."/>
            <person name="Ostrander E.A."/>
            <person name="Goff S.P."/>
            <person name="Metzger M.J."/>
        </authorList>
    </citation>
    <scope>NUCLEOTIDE SEQUENCE</scope>
    <source>
        <strain evidence="1">MELC-2E11</strain>
        <tissue evidence="1">Siphon/mantle</tissue>
    </source>
</reference>
<evidence type="ECO:0000313" key="2">
    <source>
        <dbReference type="Proteomes" id="UP001164746"/>
    </source>
</evidence>
<dbReference type="Gene3D" id="2.10.70.10">
    <property type="entry name" value="Complement Module, domain 1"/>
    <property type="match status" value="2"/>
</dbReference>
<protein>
    <submittedName>
        <fullName evidence="1">Uncharacterized protein</fullName>
    </submittedName>
</protein>
<dbReference type="EMBL" id="CP111023">
    <property type="protein sequence ID" value="WAR21617.1"/>
    <property type="molecule type" value="Genomic_DNA"/>
</dbReference>
<organism evidence="1 2">
    <name type="scientific">Mya arenaria</name>
    <name type="common">Soft-shell clam</name>
    <dbReference type="NCBI Taxonomy" id="6604"/>
    <lineage>
        <taxon>Eukaryota</taxon>
        <taxon>Metazoa</taxon>
        <taxon>Spiralia</taxon>
        <taxon>Lophotrochozoa</taxon>
        <taxon>Mollusca</taxon>
        <taxon>Bivalvia</taxon>
        <taxon>Autobranchia</taxon>
        <taxon>Heteroconchia</taxon>
        <taxon>Euheterodonta</taxon>
        <taxon>Imparidentia</taxon>
        <taxon>Neoheterodontei</taxon>
        <taxon>Myida</taxon>
        <taxon>Myoidea</taxon>
        <taxon>Myidae</taxon>
        <taxon>Mya</taxon>
    </lineage>
</organism>
<dbReference type="SUPFAM" id="SSF57603">
    <property type="entry name" value="FnI-like domain"/>
    <property type="match status" value="1"/>
</dbReference>
<name>A0ABY7FJ71_MYAAR</name>
<gene>
    <name evidence="1" type="ORF">MAR_015591</name>
</gene>
<keyword evidence="2" id="KW-1185">Reference proteome</keyword>
<accession>A0ABY7FJ71</accession>
<dbReference type="Proteomes" id="UP001164746">
    <property type="component" value="Chromosome 12"/>
</dbReference>
<proteinExistence type="predicted"/>
<feature type="non-terminal residue" evidence="1">
    <location>
        <position position="302"/>
    </location>
</feature>
<evidence type="ECO:0000313" key="1">
    <source>
        <dbReference type="EMBL" id="WAR21617.1"/>
    </source>
</evidence>
<feature type="non-terminal residue" evidence="1">
    <location>
        <position position="1"/>
    </location>
</feature>